<gene>
    <name evidence="1" type="ORF">ARMGADRAFT_446945</name>
</gene>
<protein>
    <submittedName>
        <fullName evidence="1">Uncharacterized protein</fullName>
    </submittedName>
</protein>
<accession>A0A2H3CXX3</accession>
<dbReference type="AlphaFoldDB" id="A0A2H3CXX3"/>
<keyword evidence="2" id="KW-1185">Reference proteome</keyword>
<reference evidence="2" key="1">
    <citation type="journal article" date="2017" name="Nat. Ecol. Evol.">
        <title>Genome expansion and lineage-specific genetic innovations in the forest pathogenic fungi Armillaria.</title>
        <authorList>
            <person name="Sipos G."/>
            <person name="Prasanna A.N."/>
            <person name="Walter M.C."/>
            <person name="O'Connor E."/>
            <person name="Balint B."/>
            <person name="Krizsan K."/>
            <person name="Kiss B."/>
            <person name="Hess J."/>
            <person name="Varga T."/>
            <person name="Slot J."/>
            <person name="Riley R."/>
            <person name="Boka B."/>
            <person name="Rigling D."/>
            <person name="Barry K."/>
            <person name="Lee J."/>
            <person name="Mihaltcheva S."/>
            <person name="LaButti K."/>
            <person name="Lipzen A."/>
            <person name="Waldron R."/>
            <person name="Moloney N.M."/>
            <person name="Sperisen C."/>
            <person name="Kredics L."/>
            <person name="Vagvoelgyi C."/>
            <person name="Patrignani A."/>
            <person name="Fitzpatrick D."/>
            <person name="Nagy I."/>
            <person name="Doyle S."/>
            <person name="Anderson J.B."/>
            <person name="Grigoriev I.V."/>
            <person name="Gueldener U."/>
            <person name="Muensterkoetter M."/>
            <person name="Nagy L.G."/>
        </authorList>
    </citation>
    <scope>NUCLEOTIDE SEQUENCE [LARGE SCALE GENOMIC DNA]</scope>
    <source>
        <strain evidence="2">Ar21-2</strain>
    </source>
</reference>
<name>A0A2H3CXX3_ARMGA</name>
<evidence type="ECO:0000313" key="1">
    <source>
        <dbReference type="EMBL" id="PBK87881.1"/>
    </source>
</evidence>
<proteinExistence type="predicted"/>
<dbReference type="Proteomes" id="UP000217790">
    <property type="component" value="Unassembled WGS sequence"/>
</dbReference>
<organism evidence="1 2">
    <name type="scientific">Armillaria gallica</name>
    <name type="common">Bulbous honey fungus</name>
    <name type="synonym">Armillaria bulbosa</name>
    <dbReference type="NCBI Taxonomy" id="47427"/>
    <lineage>
        <taxon>Eukaryota</taxon>
        <taxon>Fungi</taxon>
        <taxon>Dikarya</taxon>
        <taxon>Basidiomycota</taxon>
        <taxon>Agaricomycotina</taxon>
        <taxon>Agaricomycetes</taxon>
        <taxon>Agaricomycetidae</taxon>
        <taxon>Agaricales</taxon>
        <taxon>Marasmiineae</taxon>
        <taxon>Physalacriaceae</taxon>
        <taxon>Armillaria</taxon>
    </lineage>
</organism>
<dbReference type="EMBL" id="KZ293676">
    <property type="protein sequence ID" value="PBK87881.1"/>
    <property type="molecule type" value="Genomic_DNA"/>
</dbReference>
<evidence type="ECO:0000313" key="2">
    <source>
        <dbReference type="Proteomes" id="UP000217790"/>
    </source>
</evidence>
<dbReference type="InParanoid" id="A0A2H3CXX3"/>
<sequence length="105" mass="12040">MKLTSFRFHENSSRIFGLVPTLYQVQTRSRLPYGASNQSRLSHRGCSNSRRFLRATWGWTTAGSLHLFFNGRLAHERQVPVGLISAGDYAWHRYEREEAPPVSCA</sequence>